<name>A0A1T5M106_9BACT</name>
<dbReference type="OrthoDB" id="973284at2"/>
<dbReference type="Pfam" id="PF12704">
    <property type="entry name" value="MacB_PCD"/>
    <property type="match status" value="2"/>
</dbReference>
<dbReference type="RefSeq" id="WP_079688612.1">
    <property type="nucleotide sequence ID" value="NZ_FUZU01000003.1"/>
</dbReference>
<feature type="transmembrane region" description="Helical" evidence="6">
    <location>
        <begin position="431"/>
        <end position="454"/>
    </location>
</feature>
<protein>
    <submittedName>
        <fullName evidence="9">Putative ABC transport system permease protein</fullName>
    </submittedName>
</protein>
<comment type="subcellular location">
    <subcellularLocation>
        <location evidence="1">Cell membrane</location>
        <topology evidence="1">Multi-pass membrane protein</topology>
    </subcellularLocation>
</comment>
<evidence type="ECO:0000256" key="2">
    <source>
        <dbReference type="ARBA" id="ARBA00022475"/>
    </source>
</evidence>
<organism evidence="9 10">
    <name type="scientific">Ohtaekwangia koreensis</name>
    <dbReference type="NCBI Taxonomy" id="688867"/>
    <lineage>
        <taxon>Bacteria</taxon>
        <taxon>Pseudomonadati</taxon>
        <taxon>Bacteroidota</taxon>
        <taxon>Cytophagia</taxon>
        <taxon>Cytophagales</taxon>
        <taxon>Fulvivirgaceae</taxon>
        <taxon>Ohtaekwangia</taxon>
    </lineage>
</organism>
<dbReference type="STRING" id="688867.SAMN05660236_4047"/>
<sequence length="804" mass="91470">MLYNYFTIALRNLLKNKTHTVINVAGLSLSIASVFLITLYIRGELSYDKFHDKAENLYRISWEDNNPQTRTPHPLAQALVQDFPEVESAVSLSPLWASGLTRETHSFRNPEKDARYDEKNILSVDSTFFKVFSFPLVKGDPENALKKVNGLLISESMAKKYFGESDPIGKHLSVDGDQYLVEIVGVFKDVPVYSHFHFDFLVSYVREKFLDPGSEYYMWKDFGHFNYIRLKPGTDAKQLESKIMEWSRKYINWSDHDLKSLARQHYGFKLQPVTDIHLKSRLRWELEPNGNIDYIYILTAAGLLILIIACINFINLTTAKSAERAKEIGVRKTMGALRSQLSLQFLTESVVVSMIAIVLSIVIVQISLPFFNDATGLSFQIQYSQYLFIFIAFGIFIGVLSGIYPALYLTSVKPHLILKGKFILTNTGARLRRGLIIFQFSMSMILISSTIIIFNQLNFLKNKNLGFDKDEVIIVPNKHDDGMKGFDVLRNELLKMEGVTSVSASSNIPGRQFNQHSIALAKKPQDHISSSEVYIDYDFFQALGIKLKDGRFFLRENPADLASTFIINETAAKQLNANGSVVGQEIIWDRDEYLIRGTVVGVIKDFHFQSLHEPIRPLLFALSTEQFNHILIKINTKNFDQKIAAIEKAYKIAEPYFGFEFTFLEDNLNQQYIAEQRTGLIVGGFSITAILIACFGLFGMSILTFHQRIKELSVRKVLGATSMNLFVMLVENFTKLILVSVLVSIPIVWWGMDAWLDNFDYKININPVTFIISGLVLILVSWITLSYFGVKASRLNPADTLKNE</sequence>
<dbReference type="GO" id="GO:0005886">
    <property type="term" value="C:plasma membrane"/>
    <property type="evidence" value="ECO:0007669"/>
    <property type="project" value="UniProtKB-SubCell"/>
</dbReference>
<feature type="transmembrane region" description="Helical" evidence="6">
    <location>
        <begin position="294"/>
        <end position="316"/>
    </location>
</feature>
<reference evidence="9 10" key="1">
    <citation type="submission" date="2017-02" db="EMBL/GenBank/DDBJ databases">
        <authorList>
            <person name="Peterson S.W."/>
        </authorList>
    </citation>
    <scope>NUCLEOTIDE SEQUENCE [LARGE SCALE GENOMIC DNA]</scope>
    <source>
        <strain evidence="9 10">DSM 25262</strain>
    </source>
</reference>
<gene>
    <name evidence="9" type="ORF">SAMN05660236_4047</name>
</gene>
<feature type="transmembrane region" description="Helical" evidence="6">
    <location>
        <begin position="21"/>
        <end position="41"/>
    </location>
</feature>
<feature type="transmembrane region" description="Helical" evidence="6">
    <location>
        <begin position="341"/>
        <end position="366"/>
    </location>
</feature>
<evidence type="ECO:0000256" key="3">
    <source>
        <dbReference type="ARBA" id="ARBA00022692"/>
    </source>
</evidence>
<dbReference type="Proteomes" id="UP000190961">
    <property type="component" value="Unassembled WGS sequence"/>
</dbReference>
<evidence type="ECO:0000256" key="4">
    <source>
        <dbReference type="ARBA" id="ARBA00022989"/>
    </source>
</evidence>
<evidence type="ECO:0000256" key="5">
    <source>
        <dbReference type="ARBA" id="ARBA00023136"/>
    </source>
</evidence>
<dbReference type="InterPro" id="IPR003838">
    <property type="entry name" value="ABC3_permease_C"/>
</dbReference>
<dbReference type="PANTHER" id="PTHR30572:SF18">
    <property type="entry name" value="ABC-TYPE MACROLIDE FAMILY EXPORT SYSTEM PERMEASE COMPONENT 2"/>
    <property type="match status" value="1"/>
</dbReference>
<dbReference type="AlphaFoldDB" id="A0A1T5M106"/>
<evidence type="ECO:0000313" key="9">
    <source>
        <dbReference type="EMBL" id="SKC81907.1"/>
    </source>
</evidence>
<dbReference type="Pfam" id="PF02687">
    <property type="entry name" value="FtsX"/>
    <property type="match status" value="2"/>
</dbReference>
<feature type="domain" description="ABC3 transporter permease C-terminal" evidence="7">
    <location>
        <begin position="301"/>
        <end position="412"/>
    </location>
</feature>
<evidence type="ECO:0000313" key="10">
    <source>
        <dbReference type="Proteomes" id="UP000190961"/>
    </source>
</evidence>
<keyword evidence="10" id="KW-1185">Reference proteome</keyword>
<evidence type="ECO:0000256" key="1">
    <source>
        <dbReference type="ARBA" id="ARBA00004651"/>
    </source>
</evidence>
<dbReference type="InterPro" id="IPR025857">
    <property type="entry name" value="MacB_PCD"/>
</dbReference>
<dbReference type="EMBL" id="FUZU01000003">
    <property type="protein sequence ID" value="SKC81907.1"/>
    <property type="molecule type" value="Genomic_DNA"/>
</dbReference>
<feature type="transmembrane region" description="Helical" evidence="6">
    <location>
        <begin position="770"/>
        <end position="790"/>
    </location>
</feature>
<evidence type="ECO:0000259" key="7">
    <source>
        <dbReference type="Pfam" id="PF02687"/>
    </source>
</evidence>
<evidence type="ECO:0000256" key="6">
    <source>
        <dbReference type="SAM" id="Phobius"/>
    </source>
</evidence>
<dbReference type="PANTHER" id="PTHR30572">
    <property type="entry name" value="MEMBRANE COMPONENT OF TRANSPORTER-RELATED"/>
    <property type="match status" value="1"/>
</dbReference>
<feature type="transmembrane region" description="Helical" evidence="6">
    <location>
        <begin position="386"/>
        <end position="410"/>
    </location>
</feature>
<keyword evidence="5 6" id="KW-0472">Membrane</keyword>
<dbReference type="InterPro" id="IPR050250">
    <property type="entry name" value="Macrolide_Exporter_MacB"/>
</dbReference>
<feature type="transmembrane region" description="Helical" evidence="6">
    <location>
        <begin position="725"/>
        <end position="750"/>
    </location>
</feature>
<feature type="domain" description="MacB-like periplasmic core" evidence="8">
    <location>
        <begin position="20"/>
        <end position="243"/>
    </location>
</feature>
<keyword evidence="4 6" id="KW-1133">Transmembrane helix</keyword>
<accession>A0A1T5M106</accession>
<keyword evidence="2" id="KW-1003">Cell membrane</keyword>
<evidence type="ECO:0000259" key="8">
    <source>
        <dbReference type="Pfam" id="PF12704"/>
    </source>
</evidence>
<keyword evidence="3 6" id="KW-0812">Transmembrane</keyword>
<proteinExistence type="predicted"/>
<feature type="transmembrane region" description="Helical" evidence="6">
    <location>
        <begin position="680"/>
        <end position="705"/>
    </location>
</feature>
<feature type="domain" description="MacB-like periplasmic core" evidence="8">
    <location>
        <begin position="449"/>
        <end position="611"/>
    </location>
</feature>
<dbReference type="GO" id="GO:0022857">
    <property type="term" value="F:transmembrane transporter activity"/>
    <property type="evidence" value="ECO:0007669"/>
    <property type="project" value="TreeGrafter"/>
</dbReference>
<feature type="domain" description="ABC3 transporter permease C-terminal" evidence="7">
    <location>
        <begin position="685"/>
        <end position="797"/>
    </location>
</feature>